<keyword evidence="3" id="KW-1185">Reference proteome</keyword>
<protein>
    <submittedName>
        <fullName evidence="2">Uncharacterized protein</fullName>
    </submittedName>
</protein>
<sequence>MNLTHATCAVTLAASVIAGGAASAAQAAEPVTPSAGVSGTVTLLTGDRVTVTANGHRIEPGPGRTDRFDVQRRQGHLHVIPQDAKRLLAKGLLDERLFDVTQLLSWGTATPTRRRFR</sequence>
<comment type="caution">
    <text evidence="2">The sequence shown here is derived from an EMBL/GenBank/DDBJ whole genome shotgun (WGS) entry which is preliminary data.</text>
</comment>
<evidence type="ECO:0000256" key="1">
    <source>
        <dbReference type="SAM" id="SignalP"/>
    </source>
</evidence>
<feature type="signal peptide" evidence="1">
    <location>
        <begin position="1"/>
        <end position="27"/>
    </location>
</feature>
<dbReference type="EMBL" id="BAAAQX010000044">
    <property type="protein sequence ID" value="GAA2214811.1"/>
    <property type="molecule type" value="Genomic_DNA"/>
</dbReference>
<evidence type="ECO:0000313" key="2">
    <source>
        <dbReference type="EMBL" id="GAA2214811.1"/>
    </source>
</evidence>
<organism evidence="2 3">
    <name type="scientific">Nonomuraea monospora</name>
    <dbReference type="NCBI Taxonomy" id="568818"/>
    <lineage>
        <taxon>Bacteria</taxon>
        <taxon>Bacillati</taxon>
        <taxon>Actinomycetota</taxon>
        <taxon>Actinomycetes</taxon>
        <taxon>Streptosporangiales</taxon>
        <taxon>Streptosporangiaceae</taxon>
        <taxon>Nonomuraea</taxon>
    </lineage>
</organism>
<evidence type="ECO:0000313" key="3">
    <source>
        <dbReference type="Proteomes" id="UP001499843"/>
    </source>
</evidence>
<dbReference type="Proteomes" id="UP001499843">
    <property type="component" value="Unassembled WGS sequence"/>
</dbReference>
<proteinExistence type="predicted"/>
<reference evidence="2 3" key="1">
    <citation type="journal article" date="2019" name="Int. J. Syst. Evol. Microbiol.">
        <title>The Global Catalogue of Microorganisms (GCM) 10K type strain sequencing project: providing services to taxonomists for standard genome sequencing and annotation.</title>
        <authorList>
            <consortium name="The Broad Institute Genomics Platform"/>
            <consortium name="The Broad Institute Genome Sequencing Center for Infectious Disease"/>
            <person name="Wu L."/>
            <person name="Ma J."/>
        </authorList>
    </citation>
    <scope>NUCLEOTIDE SEQUENCE [LARGE SCALE GENOMIC DNA]</scope>
    <source>
        <strain evidence="2 3">JCM 16114</strain>
    </source>
</reference>
<keyword evidence="1" id="KW-0732">Signal</keyword>
<feature type="chain" id="PRO_5047041335" evidence="1">
    <location>
        <begin position="28"/>
        <end position="117"/>
    </location>
</feature>
<accession>A0ABN3CZS1</accession>
<gene>
    <name evidence="2" type="ORF">GCM10009850_102770</name>
</gene>
<name>A0ABN3CZS1_9ACTN</name>